<dbReference type="Proteomes" id="UP000176725">
    <property type="component" value="Unassembled WGS sequence"/>
</dbReference>
<dbReference type="InterPro" id="IPR011990">
    <property type="entry name" value="TPR-like_helical_dom_sf"/>
</dbReference>
<protein>
    <submittedName>
        <fullName evidence="4">Uncharacterized protein</fullName>
    </submittedName>
</protein>
<feature type="transmembrane region" description="Helical" evidence="3">
    <location>
        <begin position="125"/>
        <end position="148"/>
    </location>
</feature>
<keyword evidence="1" id="KW-0802">TPR repeat</keyword>
<evidence type="ECO:0000256" key="2">
    <source>
        <dbReference type="SAM" id="MobiDB-lite"/>
    </source>
</evidence>
<feature type="transmembrane region" description="Helical" evidence="3">
    <location>
        <begin position="168"/>
        <end position="187"/>
    </location>
</feature>
<sequence>MDKLLTQIEKYILYAVIFLFPITVLPISPNPFVVSKLAVLSFGVALLLLTRSLRIIFSGKLDFSVGNFDFPVLLIAIAFLLSAIVRTPNKMEAFLLPGTATAVVGGVLIYFLINQLKENEKTNLSMTLFGSASVFSVLTLLAFSGVFAKIPQLPAYLKITGFTPEGGYLPSAIFLGVVLPIAIGHLLSEKISSRKIFFGVSIAIIVFALGVSIFNLLPGRTSSPRFPSYGVSWFIAVDALKESPIFGVGPGNYITAFNRFRPLSYNLTDLWAVKFATARSFYLTSLTEAGMLALAGIVLLFLTLYRTAKKDFKEKRLVNWGFAASSSLVSLLTLAVILLLAPATILLIVLLFVLLALNTKTRHTTLSLTTQGTEVQGVSTQIVASRFPALLVTVPIIIITLLFGYRASRVLAAEYKFKKALDYLAANNANKTYDTMREAIRGNPAVDRYHATFARINLALANAIAQKAAGPERPEGVEGQQPTQITDQDRQNITLLIQQAINEAKATVALNPLRSGNWEVLAQVYRAIMPLAQGADNFTLQAYRQAVALDPFNPNMRIALGGVHYTLRDYDGAVRVFESAVASKQNHANAHYNLSFALRDAGKLDRALSEMSLAVSLLDPNTPDYEVARKALEDLQAKKQEAAAKGQELTPPQGEQGPSLEPPVELPEGSEPPEAVITPTPTTIEENEVNQEADQSPTPTQLP</sequence>
<feature type="transmembrane region" description="Helical" evidence="3">
    <location>
        <begin position="68"/>
        <end position="87"/>
    </location>
</feature>
<dbReference type="SUPFAM" id="SSF48452">
    <property type="entry name" value="TPR-like"/>
    <property type="match status" value="1"/>
</dbReference>
<dbReference type="PANTHER" id="PTHR37422:SF13">
    <property type="entry name" value="LIPOPOLYSACCHARIDE BIOSYNTHESIS PROTEIN PA4999-RELATED"/>
    <property type="match status" value="1"/>
</dbReference>
<dbReference type="AlphaFoldDB" id="A0A1F8BJZ2"/>
<organism evidence="4 5">
    <name type="scientific">Candidatus Woesebacteria bacterium RIFCSPLOWO2_01_FULL_39_25</name>
    <dbReference type="NCBI Taxonomy" id="1802521"/>
    <lineage>
        <taxon>Bacteria</taxon>
        <taxon>Candidatus Woeseibacteriota</taxon>
    </lineage>
</organism>
<comment type="caution">
    <text evidence="4">The sequence shown here is derived from an EMBL/GenBank/DDBJ whole genome shotgun (WGS) entry which is preliminary data.</text>
</comment>
<name>A0A1F8BJZ2_9BACT</name>
<feature type="transmembrane region" description="Helical" evidence="3">
    <location>
        <begin position="289"/>
        <end position="308"/>
    </location>
</feature>
<dbReference type="InterPro" id="IPR019734">
    <property type="entry name" value="TPR_rpt"/>
</dbReference>
<feature type="transmembrane region" description="Helical" evidence="3">
    <location>
        <begin position="328"/>
        <end position="357"/>
    </location>
</feature>
<dbReference type="PANTHER" id="PTHR37422">
    <property type="entry name" value="TEICHURONIC ACID BIOSYNTHESIS PROTEIN TUAE"/>
    <property type="match status" value="1"/>
</dbReference>
<feature type="transmembrane region" description="Helical" evidence="3">
    <location>
        <begin position="196"/>
        <end position="217"/>
    </location>
</feature>
<proteinExistence type="predicted"/>
<evidence type="ECO:0000256" key="1">
    <source>
        <dbReference type="PROSITE-ProRule" id="PRU00339"/>
    </source>
</evidence>
<dbReference type="InterPro" id="IPR051533">
    <property type="entry name" value="WaaL-like"/>
</dbReference>
<dbReference type="EMBL" id="MGHH01000010">
    <property type="protein sequence ID" value="OGM64396.1"/>
    <property type="molecule type" value="Genomic_DNA"/>
</dbReference>
<gene>
    <name evidence="4" type="ORF">A2893_00825</name>
</gene>
<dbReference type="PROSITE" id="PS50005">
    <property type="entry name" value="TPR"/>
    <property type="match status" value="1"/>
</dbReference>
<keyword evidence="3" id="KW-1133">Transmembrane helix</keyword>
<keyword evidence="3" id="KW-0472">Membrane</keyword>
<dbReference type="Gene3D" id="1.25.40.10">
    <property type="entry name" value="Tetratricopeptide repeat domain"/>
    <property type="match status" value="1"/>
</dbReference>
<dbReference type="STRING" id="1802521.A2893_00825"/>
<evidence type="ECO:0000313" key="5">
    <source>
        <dbReference type="Proteomes" id="UP000176725"/>
    </source>
</evidence>
<accession>A0A1F8BJZ2</accession>
<feature type="transmembrane region" description="Helical" evidence="3">
    <location>
        <begin position="93"/>
        <end position="113"/>
    </location>
</feature>
<evidence type="ECO:0000256" key="3">
    <source>
        <dbReference type="SAM" id="Phobius"/>
    </source>
</evidence>
<feature type="transmembrane region" description="Helical" evidence="3">
    <location>
        <begin position="12"/>
        <end position="28"/>
    </location>
</feature>
<feature type="compositionally biased region" description="Low complexity" evidence="2">
    <location>
        <begin position="672"/>
        <end position="684"/>
    </location>
</feature>
<feature type="compositionally biased region" description="Polar residues" evidence="2">
    <location>
        <begin position="692"/>
        <end position="703"/>
    </location>
</feature>
<dbReference type="Pfam" id="PF13432">
    <property type="entry name" value="TPR_16"/>
    <property type="match status" value="1"/>
</dbReference>
<feature type="transmembrane region" description="Helical" evidence="3">
    <location>
        <begin position="34"/>
        <end position="56"/>
    </location>
</feature>
<evidence type="ECO:0000313" key="4">
    <source>
        <dbReference type="EMBL" id="OGM64396.1"/>
    </source>
</evidence>
<keyword evidence="3" id="KW-0812">Transmembrane</keyword>
<feature type="repeat" description="TPR" evidence="1">
    <location>
        <begin position="554"/>
        <end position="587"/>
    </location>
</feature>
<feature type="transmembrane region" description="Helical" evidence="3">
    <location>
        <begin position="387"/>
        <end position="405"/>
    </location>
</feature>
<feature type="region of interest" description="Disordered" evidence="2">
    <location>
        <begin position="638"/>
        <end position="703"/>
    </location>
</feature>
<reference evidence="4 5" key="1">
    <citation type="journal article" date="2016" name="Nat. Commun.">
        <title>Thousands of microbial genomes shed light on interconnected biogeochemical processes in an aquifer system.</title>
        <authorList>
            <person name="Anantharaman K."/>
            <person name="Brown C.T."/>
            <person name="Hug L.A."/>
            <person name="Sharon I."/>
            <person name="Castelle C.J."/>
            <person name="Probst A.J."/>
            <person name="Thomas B.C."/>
            <person name="Singh A."/>
            <person name="Wilkins M.J."/>
            <person name="Karaoz U."/>
            <person name="Brodie E.L."/>
            <person name="Williams K.H."/>
            <person name="Hubbard S.S."/>
            <person name="Banfield J.F."/>
        </authorList>
    </citation>
    <scope>NUCLEOTIDE SEQUENCE [LARGE SCALE GENOMIC DNA]</scope>
</reference>